<comment type="pathway">
    <text evidence="2 14">Porphyrin-containing compound metabolism; protoporphyrin-IX biosynthesis; protoporphyrinogen-IX from coproporphyrinogen-III (AdoMet route): step 1/1.</text>
</comment>
<dbReference type="SUPFAM" id="SSF102114">
    <property type="entry name" value="Radical SAM enzymes"/>
    <property type="match status" value="1"/>
</dbReference>
<sequence length="443" mass="48407">MSDDLTEQLAGLTVPRYTSYPTAADFSSAIGPAETAAWLAASDAGQPVSIYLHVPYCREICHYCGCHAKAALRDDVVASYRSGLEAEIALVARHLPARLRIARIAWGGGTPSILGIAGVASVLRVLERYFDFETGFEHAMELDPRRVDQALVDGLAVLGVNRASLGVQDLDPEVQQAIGRVQPAETVRAAVAMLRRAGIAKLNFDLVYGLPRQSVDSLKRTCREVILLGPDRVACYGYAHLPARRANQRLIDAALLPGAPERVRQQEAVAASFLAHGYQSIGIDHFALFCDPLAAAARAHRLHRNFQGYTDDAQEVLIGFGASSISRLAGGFAQNESGIEAYKARVLVGELPTRRGHAFEGDDRERALIIERLMCDFRVDLGRRARHYADELALLRPLALQGLVDMRHDVIALTEKGRPFVRLVSAVFDRFRSEGERGFSSAV</sequence>
<comment type="caution">
    <text evidence="18">The sequence shown here is derived from an EMBL/GenBank/DDBJ whole genome shotgun (WGS) entry which is preliminary data.</text>
</comment>
<comment type="subcellular location">
    <subcellularLocation>
        <location evidence="1 14">Cytoplasm</location>
    </subcellularLocation>
</comment>
<dbReference type="PATRIC" id="fig|401562.3.peg.1535"/>
<dbReference type="EC" id="1.3.98.3" evidence="14"/>
<evidence type="ECO:0000256" key="1">
    <source>
        <dbReference type="ARBA" id="ARBA00004496"/>
    </source>
</evidence>
<feature type="binding site" evidence="16">
    <location>
        <position position="57"/>
    </location>
    <ligand>
        <name>[4Fe-4S] cluster</name>
        <dbReference type="ChEBI" id="CHEBI:49883"/>
        <note>4Fe-4S-S-AdoMet</note>
    </ligand>
</feature>
<feature type="binding site" evidence="16">
    <location>
        <position position="64"/>
    </location>
    <ligand>
        <name>[4Fe-4S] cluster</name>
        <dbReference type="ChEBI" id="CHEBI:49883"/>
        <note>4Fe-4S-S-AdoMet</note>
    </ligand>
</feature>
<dbReference type="AlphaFoldDB" id="A0A175R8W8"/>
<keyword evidence="6 14" id="KW-0963">Cytoplasm</keyword>
<feature type="domain" description="Radical SAM core" evidence="17">
    <location>
        <begin position="42"/>
        <end position="279"/>
    </location>
</feature>
<comment type="subunit">
    <text evidence="4">Monomer.</text>
</comment>
<keyword evidence="8 14" id="KW-0479">Metal-binding</keyword>
<evidence type="ECO:0000313" key="19">
    <source>
        <dbReference type="Proteomes" id="UP000078272"/>
    </source>
</evidence>
<evidence type="ECO:0000256" key="14">
    <source>
        <dbReference type="PIRNR" id="PIRNR000167"/>
    </source>
</evidence>
<dbReference type="InterPro" id="IPR007197">
    <property type="entry name" value="rSAM"/>
</dbReference>
<feature type="binding site" evidence="15">
    <location>
        <position position="180"/>
    </location>
    <ligand>
        <name>S-adenosyl-L-methionine</name>
        <dbReference type="ChEBI" id="CHEBI:59789"/>
        <label>2</label>
    </ligand>
</feature>
<evidence type="ECO:0000256" key="5">
    <source>
        <dbReference type="ARBA" id="ARBA00022485"/>
    </source>
</evidence>
<evidence type="ECO:0000256" key="10">
    <source>
        <dbReference type="ARBA" id="ARBA00023004"/>
    </source>
</evidence>
<evidence type="ECO:0000256" key="8">
    <source>
        <dbReference type="ARBA" id="ARBA00022723"/>
    </source>
</evidence>
<keyword evidence="11 14" id="KW-0411">Iron-sulfur</keyword>
<dbReference type="PROSITE" id="PS51918">
    <property type="entry name" value="RADICAL_SAM"/>
    <property type="match status" value="1"/>
</dbReference>
<dbReference type="STRING" id="401562.NS365_17055"/>
<dbReference type="SFLD" id="SFLDG01065">
    <property type="entry name" value="anaerobic_coproporphyrinogen-I"/>
    <property type="match status" value="1"/>
</dbReference>
<dbReference type="EMBL" id="LDPZ01000020">
    <property type="protein sequence ID" value="KTQ95790.1"/>
    <property type="molecule type" value="Genomic_DNA"/>
</dbReference>
<name>A0A175R8W8_9HYPH</name>
<feature type="binding site" evidence="15">
    <location>
        <position position="325"/>
    </location>
    <ligand>
        <name>S-adenosyl-L-methionine</name>
        <dbReference type="ChEBI" id="CHEBI:59789"/>
        <label>1</label>
    </ligand>
</feature>
<comment type="similarity">
    <text evidence="3 14">Belongs to the anaerobic coproporphyrinogen-III oxidase family.</text>
</comment>
<dbReference type="PIRSF" id="PIRSF000167">
    <property type="entry name" value="HemN"/>
    <property type="match status" value="1"/>
</dbReference>
<dbReference type="InterPro" id="IPR034505">
    <property type="entry name" value="Coproporphyrinogen-III_oxidase"/>
</dbReference>
<organism evidence="18 19">
    <name type="scientific">Aureimonas ureilytica</name>
    <dbReference type="NCBI Taxonomy" id="401562"/>
    <lineage>
        <taxon>Bacteria</taxon>
        <taxon>Pseudomonadati</taxon>
        <taxon>Pseudomonadota</taxon>
        <taxon>Alphaproteobacteria</taxon>
        <taxon>Hyphomicrobiales</taxon>
        <taxon>Aurantimonadaceae</taxon>
        <taxon>Aureimonas</taxon>
    </lineage>
</organism>
<dbReference type="Gene3D" id="1.10.10.920">
    <property type="match status" value="1"/>
</dbReference>
<evidence type="ECO:0000256" key="3">
    <source>
        <dbReference type="ARBA" id="ARBA00005493"/>
    </source>
</evidence>
<dbReference type="GO" id="GO:0051989">
    <property type="term" value="F:coproporphyrinogen dehydrogenase activity"/>
    <property type="evidence" value="ECO:0007669"/>
    <property type="project" value="UniProtKB-EC"/>
</dbReference>
<feature type="binding site" evidence="15">
    <location>
        <begin position="109"/>
        <end position="110"/>
    </location>
    <ligand>
        <name>S-adenosyl-L-methionine</name>
        <dbReference type="ChEBI" id="CHEBI:59789"/>
        <label>2</label>
    </ligand>
</feature>
<evidence type="ECO:0000256" key="11">
    <source>
        <dbReference type="ARBA" id="ARBA00023014"/>
    </source>
</evidence>
<reference evidence="18 19" key="1">
    <citation type="journal article" date="2016" name="Front. Microbiol.">
        <title>Genomic Resource of Rice Seed Associated Bacteria.</title>
        <authorList>
            <person name="Midha S."/>
            <person name="Bansal K."/>
            <person name="Sharma S."/>
            <person name="Kumar N."/>
            <person name="Patil P.P."/>
            <person name="Chaudhry V."/>
            <person name="Patil P.B."/>
        </authorList>
    </citation>
    <scope>NUCLEOTIDE SEQUENCE [LARGE SCALE GENOMIC DNA]</scope>
    <source>
        <strain evidence="18 19">NS226</strain>
    </source>
</reference>
<evidence type="ECO:0000256" key="9">
    <source>
        <dbReference type="ARBA" id="ARBA00023002"/>
    </source>
</evidence>
<dbReference type="SFLD" id="SFLDS00029">
    <property type="entry name" value="Radical_SAM"/>
    <property type="match status" value="1"/>
</dbReference>
<proteinExistence type="inferred from homology"/>
<dbReference type="PANTHER" id="PTHR13932">
    <property type="entry name" value="COPROPORPHYRINIGEN III OXIDASE"/>
    <property type="match status" value="1"/>
</dbReference>
<keyword evidence="12 14" id="KW-0627">Porphyrin biosynthesis</keyword>
<feature type="binding site" evidence="15">
    <location>
        <position position="239"/>
    </location>
    <ligand>
        <name>S-adenosyl-L-methionine</name>
        <dbReference type="ChEBI" id="CHEBI:59789"/>
        <label>2</label>
    </ligand>
</feature>
<dbReference type="Gene3D" id="3.30.750.200">
    <property type="match status" value="1"/>
</dbReference>
<dbReference type="PANTHER" id="PTHR13932:SF6">
    <property type="entry name" value="OXYGEN-INDEPENDENT COPROPORPHYRINOGEN III OXIDASE"/>
    <property type="match status" value="1"/>
</dbReference>
<dbReference type="SMART" id="SM00729">
    <property type="entry name" value="Elp3"/>
    <property type="match status" value="1"/>
</dbReference>
<protein>
    <recommendedName>
        <fullName evidence="14">Coproporphyrinogen-III oxidase</fullName>
        <ecNumber evidence="14">1.3.98.3</ecNumber>
    </recommendedName>
</protein>
<feature type="binding site" evidence="15">
    <location>
        <position position="108"/>
    </location>
    <ligand>
        <name>S-adenosyl-L-methionine</name>
        <dbReference type="ChEBI" id="CHEBI:59789"/>
        <label>1</label>
    </ligand>
</feature>
<dbReference type="UniPathway" id="UPA00251">
    <property type="reaction ID" value="UER00323"/>
</dbReference>
<comment type="cofactor">
    <cofactor evidence="14 16">
        <name>[4Fe-4S] cluster</name>
        <dbReference type="ChEBI" id="CHEBI:49883"/>
    </cofactor>
    <text evidence="14 16">Binds 1 [4Fe-4S] cluster. The cluster is coordinated with 3 cysteines and an exchangeable S-adenosyl-L-methionine.</text>
</comment>
<dbReference type="GO" id="GO:0051539">
    <property type="term" value="F:4 iron, 4 sulfur cluster binding"/>
    <property type="evidence" value="ECO:0007669"/>
    <property type="project" value="UniProtKB-KW"/>
</dbReference>
<evidence type="ECO:0000256" key="12">
    <source>
        <dbReference type="ARBA" id="ARBA00023244"/>
    </source>
</evidence>
<feature type="binding site" evidence="15">
    <location>
        <position position="51"/>
    </location>
    <ligand>
        <name>S-adenosyl-L-methionine</name>
        <dbReference type="ChEBI" id="CHEBI:59789"/>
        <label>1</label>
    </ligand>
</feature>
<dbReference type="NCBIfam" id="TIGR00538">
    <property type="entry name" value="hemN"/>
    <property type="match status" value="1"/>
</dbReference>
<feature type="binding site" evidence="16">
    <location>
        <position position="61"/>
    </location>
    <ligand>
        <name>[4Fe-4S] cluster</name>
        <dbReference type="ChEBI" id="CHEBI:49883"/>
        <note>4Fe-4S-S-AdoMet</note>
    </ligand>
</feature>
<feature type="binding site" evidence="15">
    <location>
        <position position="168"/>
    </location>
    <ligand>
        <name>S-adenosyl-L-methionine</name>
        <dbReference type="ChEBI" id="CHEBI:59789"/>
        <label>2</label>
    </ligand>
</feature>
<evidence type="ECO:0000313" key="18">
    <source>
        <dbReference type="EMBL" id="KTQ95790.1"/>
    </source>
</evidence>
<evidence type="ECO:0000256" key="6">
    <source>
        <dbReference type="ARBA" id="ARBA00022490"/>
    </source>
</evidence>
<dbReference type="CDD" id="cd01335">
    <property type="entry name" value="Radical_SAM"/>
    <property type="match status" value="1"/>
</dbReference>
<dbReference type="InterPro" id="IPR058240">
    <property type="entry name" value="rSAM_sf"/>
</dbReference>
<dbReference type="InterPro" id="IPR004558">
    <property type="entry name" value="Coprogen_oxidase_HemN"/>
</dbReference>
<evidence type="ECO:0000256" key="7">
    <source>
        <dbReference type="ARBA" id="ARBA00022691"/>
    </source>
</evidence>
<feature type="binding site" evidence="15">
    <location>
        <position position="141"/>
    </location>
    <ligand>
        <name>S-adenosyl-L-methionine</name>
        <dbReference type="ChEBI" id="CHEBI:59789"/>
        <label>1</label>
    </ligand>
</feature>
<dbReference type="GO" id="GO:0004109">
    <property type="term" value="F:coproporphyrinogen oxidase activity"/>
    <property type="evidence" value="ECO:0007669"/>
    <property type="project" value="InterPro"/>
</dbReference>
<keyword evidence="7 14" id="KW-0949">S-adenosyl-L-methionine</keyword>
<evidence type="ECO:0000256" key="4">
    <source>
        <dbReference type="ARBA" id="ARBA00011245"/>
    </source>
</evidence>
<evidence type="ECO:0000256" key="15">
    <source>
        <dbReference type="PIRSR" id="PIRSR000167-1"/>
    </source>
</evidence>
<gene>
    <name evidence="18" type="ORF">NS226_10300</name>
</gene>
<accession>A0A175R8W8</accession>
<feature type="binding site" evidence="15">
    <location>
        <begin position="63"/>
        <end position="65"/>
    </location>
    <ligand>
        <name>S-adenosyl-L-methionine</name>
        <dbReference type="ChEBI" id="CHEBI:59789"/>
        <label>2</label>
    </ligand>
</feature>
<evidence type="ECO:0000256" key="2">
    <source>
        <dbReference type="ARBA" id="ARBA00004785"/>
    </source>
</evidence>
<dbReference type="RefSeq" id="WP_058634920.1">
    <property type="nucleotide sequence ID" value="NZ_LDPZ01000020.1"/>
</dbReference>
<keyword evidence="10 14" id="KW-0408">Iron</keyword>
<dbReference type="OrthoDB" id="9808022at2"/>
<dbReference type="GO" id="GO:0006782">
    <property type="term" value="P:protoporphyrinogen IX biosynthetic process"/>
    <property type="evidence" value="ECO:0007669"/>
    <property type="project" value="UniProtKB-UniPathway"/>
</dbReference>
<evidence type="ECO:0000256" key="13">
    <source>
        <dbReference type="ARBA" id="ARBA00048321"/>
    </source>
</evidence>
<comment type="catalytic activity">
    <reaction evidence="13 14">
        <text>coproporphyrinogen III + 2 S-adenosyl-L-methionine = protoporphyrinogen IX + 2 5'-deoxyadenosine + 2 L-methionine + 2 CO2</text>
        <dbReference type="Rhea" id="RHEA:15425"/>
        <dbReference type="ChEBI" id="CHEBI:16526"/>
        <dbReference type="ChEBI" id="CHEBI:17319"/>
        <dbReference type="ChEBI" id="CHEBI:57307"/>
        <dbReference type="ChEBI" id="CHEBI:57309"/>
        <dbReference type="ChEBI" id="CHEBI:57844"/>
        <dbReference type="ChEBI" id="CHEBI:59789"/>
        <dbReference type="EC" id="1.3.98.3"/>
    </reaction>
</comment>
<keyword evidence="5 14" id="KW-0004">4Fe-4S</keyword>
<dbReference type="Pfam" id="PF04055">
    <property type="entry name" value="Radical_SAM"/>
    <property type="match status" value="1"/>
</dbReference>
<dbReference type="GO" id="GO:0005737">
    <property type="term" value="C:cytoplasm"/>
    <property type="evidence" value="ECO:0007669"/>
    <property type="project" value="UniProtKB-SubCell"/>
</dbReference>
<dbReference type="InterPro" id="IPR006638">
    <property type="entry name" value="Elp3/MiaA/NifB-like_rSAM"/>
</dbReference>
<dbReference type="GO" id="GO:0046872">
    <property type="term" value="F:metal ion binding"/>
    <property type="evidence" value="ECO:0007669"/>
    <property type="project" value="UniProtKB-KW"/>
</dbReference>
<evidence type="ECO:0000259" key="17">
    <source>
        <dbReference type="PROSITE" id="PS51918"/>
    </source>
</evidence>
<dbReference type="Proteomes" id="UP000078272">
    <property type="component" value="Unassembled WGS sequence"/>
</dbReference>
<evidence type="ECO:0000256" key="16">
    <source>
        <dbReference type="PIRSR" id="PIRSR000167-2"/>
    </source>
</evidence>
<feature type="binding site" evidence="15">
    <location>
        <position position="205"/>
    </location>
    <ligand>
        <name>S-adenosyl-L-methionine</name>
        <dbReference type="ChEBI" id="CHEBI:59789"/>
        <label>2</label>
    </ligand>
</feature>
<keyword evidence="9 14" id="KW-0560">Oxidoreductase</keyword>